<dbReference type="HAMAP" id="MF_00415">
    <property type="entry name" value="FlgH"/>
    <property type="match status" value="1"/>
</dbReference>
<keyword evidence="3 9" id="KW-0732">Signal</keyword>
<sequence length="244" mass="25133">MNTPIVLSESTTLRLLCLLCWSCGALLVLLFSGCASAPDSTVPGPLAAAPLPRPANVERARTGAIYQAGMSADTLYTRDKKPHQIGDTLKVEIAESLSASHKASTTTSGDRAMASKGPGSNSGNKLLSSIMNQDASAAGSNSFKGDGSTDNSSKFSAQVAATVINVLPNGNLVVAGDRSIALNGGVSVLRFSGIVNPRDIKAGNVVASSDAVNAKVEVVGRGEVSDAAQRSWIQRVLSDSLSFW</sequence>
<dbReference type="InterPro" id="IPR000527">
    <property type="entry name" value="Flag_Lring"/>
</dbReference>
<dbReference type="PRINTS" id="PR01008">
    <property type="entry name" value="FLGLRINGFLGH"/>
</dbReference>
<evidence type="ECO:0000313" key="11">
    <source>
        <dbReference type="Proteomes" id="UP001500279"/>
    </source>
</evidence>
<dbReference type="EMBL" id="BAAAEW010000052">
    <property type="protein sequence ID" value="GAA0770982.1"/>
    <property type="molecule type" value="Genomic_DNA"/>
</dbReference>
<dbReference type="RefSeq" id="WP_231012631.1">
    <property type="nucleotide sequence ID" value="NZ_BAAAEW010000052.1"/>
</dbReference>
<comment type="function">
    <text evidence="1 7">Assembles around the rod to form the L-ring and probably protects the motor/basal body from shearing forces during rotation.</text>
</comment>
<name>A0ABN1KMG9_9BURK</name>
<evidence type="ECO:0000256" key="2">
    <source>
        <dbReference type="ARBA" id="ARBA00006929"/>
    </source>
</evidence>
<keyword evidence="11" id="KW-1185">Reference proteome</keyword>
<feature type="chain" id="PRO_5046026472" description="Flagellar L-ring protein" evidence="9">
    <location>
        <begin position="38"/>
        <end position="244"/>
    </location>
</feature>
<dbReference type="PANTHER" id="PTHR34933:SF1">
    <property type="entry name" value="FLAGELLAR L-RING PROTEIN"/>
    <property type="match status" value="1"/>
</dbReference>
<feature type="compositionally biased region" description="Polar residues" evidence="8">
    <location>
        <begin position="100"/>
        <end position="109"/>
    </location>
</feature>
<reference evidence="10 11" key="1">
    <citation type="journal article" date="2019" name="Int. J. Syst. Evol. Microbiol.">
        <title>The Global Catalogue of Microorganisms (GCM) 10K type strain sequencing project: providing services to taxonomists for standard genome sequencing and annotation.</title>
        <authorList>
            <consortium name="The Broad Institute Genomics Platform"/>
            <consortium name="The Broad Institute Genome Sequencing Center for Infectious Disease"/>
            <person name="Wu L."/>
            <person name="Ma J."/>
        </authorList>
    </citation>
    <scope>NUCLEOTIDE SEQUENCE [LARGE SCALE GENOMIC DNA]</scope>
    <source>
        <strain evidence="10 11">JCM 15503</strain>
    </source>
</reference>
<keyword evidence="4 7" id="KW-0472">Membrane</keyword>
<evidence type="ECO:0000256" key="9">
    <source>
        <dbReference type="SAM" id="SignalP"/>
    </source>
</evidence>
<protein>
    <recommendedName>
        <fullName evidence="7">Flagellar L-ring protein</fullName>
    </recommendedName>
    <alternativeName>
        <fullName evidence="7">Basal body L-ring protein</fullName>
    </alternativeName>
</protein>
<organism evidence="10 11">
    <name type="scientific">Ideonella azotifigens</name>
    <dbReference type="NCBI Taxonomy" id="513160"/>
    <lineage>
        <taxon>Bacteria</taxon>
        <taxon>Pseudomonadati</taxon>
        <taxon>Pseudomonadota</taxon>
        <taxon>Betaproteobacteria</taxon>
        <taxon>Burkholderiales</taxon>
        <taxon>Sphaerotilaceae</taxon>
        <taxon>Ideonella</taxon>
    </lineage>
</organism>
<evidence type="ECO:0000313" key="10">
    <source>
        <dbReference type="EMBL" id="GAA0770982.1"/>
    </source>
</evidence>
<comment type="caution">
    <text evidence="10">The sequence shown here is derived from an EMBL/GenBank/DDBJ whole genome shotgun (WGS) entry which is preliminary data.</text>
</comment>
<keyword evidence="10" id="KW-0966">Cell projection</keyword>
<keyword evidence="10" id="KW-0282">Flagellum</keyword>
<accession>A0ABN1KMG9</accession>
<dbReference type="PANTHER" id="PTHR34933">
    <property type="entry name" value="FLAGELLAR L-RING PROTEIN"/>
    <property type="match status" value="1"/>
</dbReference>
<gene>
    <name evidence="10" type="primary">flgH_3</name>
    <name evidence="7" type="synonym">flgH</name>
    <name evidence="10" type="ORF">GCM10009107_63170</name>
</gene>
<evidence type="ECO:0000256" key="8">
    <source>
        <dbReference type="SAM" id="MobiDB-lite"/>
    </source>
</evidence>
<evidence type="ECO:0000256" key="3">
    <source>
        <dbReference type="ARBA" id="ARBA00022729"/>
    </source>
</evidence>
<evidence type="ECO:0000256" key="1">
    <source>
        <dbReference type="ARBA" id="ARBA00002591"/>
    </source>
</evidence>
<feature type="compositionally biased region" description="Polar residues" evidence="8">
    <location>
        <begin position="118"/>
        <end position="127"/>
    </location>
</feature>
<proteinExistence type="inferred from homology"/>
<evidence type="ECO:0000256" key="5">
    <source>
        <dbReference type="ARBA" id="ARBA00023143"/>
    </source>
</evidence>
<feature type="region of interest" description="Disordered" evidence="8">
    <location>
        <begin position="100"/>
        <end position="127"/>
    </location>
</feature>
<keyword evidence="6 7" id="KW-0998">Cell outer membrane</keyword>
<comment type="similarity">
    <text evidence="2 7">Belongs to the FlgH family.</text>
</comment>
<evidence type="ECO:0000256" key="7">
    <source>
        <dbReference type="HAMAP-Rule" id="MF_00415"/>
    </source>
</evidence>
<keyword evidence="5 7" id="KW-0975">Bacterial flagellum</keyword>
<feature type="signal peptide" evidence="9">
    <location>
        <begin position="1"/>
        <end position="37"/>
    </location>
</feature>
<comment type="subcellular location">
    <subcellularLocation>
        <location evidence="7">Cell outer membrane</location>
    </subcellularLocation>
    <subcellularLocation>
        <location evidence="7">Bacterial flagellum basal body</location>
    </subcellularLocation>
</comment>
<evidence type="ECO:0000256" key="4">
    <source>
        <dbReference type="ARBA" id="ARBA00023136"/>
    </source>
</evidence>
<comment type="subunit">
    <text evidence="7">The basal body constitutes a major portion of the flagellar organelle and consists of four rings (L,P,S, and M) mounted on a central rod.</text>
</comment>
<keyword evidence="10" id="KW-0969">Cilium</keyword>
<dbReference type="Proteomes" id="UP001500279">
    <property type="component" value="Unassembled WGS sequence"/>
</dbReference>
<evidence type="ECO:0000256" key="6">
    <source>
        <dbReference type="ARBA" id="ARBA00023237"/>
    </source>
</evidence>
<dbReference type="Pfam" id="PF02107">
    <property type="entry name" value="FlgH"/>
    <property type="match status" value="1"/>
</dbReference>